<name>A0A6J4MFZ6_9BACT</name>
<dbReference type="AlphaFoldDB" id="A0A6J4MFZ6"/>
<feature type="compositionally biased region" description="Low complexity" evidence="1">
    <location>
        <begin position="51"/>
        <end position="74"/>
    </location>
</feature>
<feature type="region of interest" description="Disordered" evidence="1">
    <location>
        <begin position="20"/>
        <end position="74"/>
    </location>
</feature>
<proteinExistence type="predicted"/>
<feature type="compositionally biased region" description="Polar residues" evidence="1">
    <location>
        <begin position="25"/>
        <end position="34"/>
    </location>
</feature>
<dbReference type="EMBL" id="CADCTV010000748">
    <property type="protein sequence ID" value="CAA9358371.1"/>
    <property type="molecule type" value="Genomic_DNA"/>
</dbReference>
<evidence type="ECO:0000256" key="1">
    <source>
        <dbReference type="SAM" id="MobiDB-lite"/>
    </source>
</evidence>
<accession>A0A6J4MFZ6</accession>
<gene>
    <name evidence="2" type="ORF">AVDCRST_MAG89-3586</name>
</gene>
<reference evidence="2" key="1">
    <citation type="submission" date="2020-02" db="EMBL/GenBank/DDBJ databases">
        <authorList>
            <person name="Meier V. D."/>
        </authorList>
    </citation>
    <scope>NUCLEOTIDE SEQUENCE</scope>
    <source>
        <strain evidence="2">AVDCRST_MAG89</strain>
    </source>
</reference>
<protein>
    <submittedName>
        <fullName evidence="2">Uncharacterized protein</fullName>
    </submittedName>
</protein>
<evidence type="ECO:0000313" key="2">
    <source>
        <dbReference type="EMBL" id="CAA9358371.1"/>
    </source>
</evidence>
<sequence length="137" mass="14880">MTVSMGLVNPSAVTTGVPAARQAMSKPTPTTDTLSRYAATPPMGMVKPTCPSARRAARSARPATSESWRSVPSSWSPNMTALVPTFLVSIVALFTNGEIDGRAQRRQQQKSITQRHRDTEEMRGNFILFPLCLCVSV</sequence>
<organism evidence="2">
    <name type="scientific">uncultured Gemmatimonadota bacterium</name>
    <dbReference type="NCBI Taxonomy" id="203437"/>
    <lineage>
        <taxon>Bacteria</taxon>
        <taxon>Pseudomonadati</taxon>
        <taxon>Gemmatimonadota</taxon>
        <taxon>environmental samples</taxon>
    </lineage>
</organism>